<sequence>MARMTEWLRYPLPMRGLMMGMPLSIPALLRRAESIFPHKAIIGRLPDRSVSHSTYRECLVGARRLAAAMRSLGVRQGDRVATFCWNHERHLHAYYGIPASGAILHTLNIRLHPDELAYIINHADDSVVIVDKVLWPLFEPVRQRIGDRRIVVISDDADVPPGTQRYDDLLAAQDAVDGFDDVDEQSAAVMCYTSGTTGRSKGVLYSHRSLVLHSLAAALPDMMNLAESSRVLGVVPMFHANAWGLPFACALVGAAQVLPGPYLDAASIVALLETERVTHALGVPTIAHALLQHLDAHPGHDLSALRILLVGGAAIPEATIRAFDGRHGIRVVHAWGMTETAPLGSINRLPSELADAPGDAQFAWRAKQGRPAPFVEVRARADDGSLVPCDDVAMGELEVRGPWVAAAYYPGDEAKDRWTDDGWFRTGDIVTIGATGCLTICDRAKDLVKSGGEWISSVTLEGALIEHPGIAEVVVIAVPHERWGERPLAVVVPVPGCQPTLHDVRAHLDRRVARWWLPDGVVLVDSLPRTGVGKYQKNVLRERYKGYFESIAQERAKT</sequence>
<dbReference type="InterPro" id="IPR045851">
    <property type="entry name" value="AMP-bd_C_sf"/>
</dbReference>
<dbReference type="GO" id="GO:0004467">
    <property type="term" value="F:long-chain fatty acid-CoA ligase activity"/>
    <property type="evidence" value="ECO:0007669"/>
    <property type="project" value="UniProtKB-EC"/>
</dbReference>
<dbReference type="InterPro" id="IPR025110">
    <property type="entry name" value="AMP-bd_C"/>
</dbReference>
<dbReference type="AlphaFoldDB" id="A0A143PHP3"/>
<dbReference type="InterPro" id="IPR020845">
    <property type="entry name" value="AMP-binding_CS"/>
</dbReference>
<protein>
    <submittedName>
        <fullName evidence="5">Long-chain-fatty-acid--CoA ligase</fullName>
        <ecNumber evidence="5">6.2.1.3</ecNumber>
    </submittedName>
</protein>
<name>A0A143PHP3_LUTPR</name>
<organism evidence="5 6">
    <name type="scientific">Luteitalea pratensis</name>
    <dbReference type="NCBI Taxonomy" id="1855912"/>
    <lineage>
        <taxon>Bacteria</taxon>
        <taxon>Pseudomonadati</taxon>
        <taxon>Acidobacteriota</taxon>
        <taxon>Vicinamibacteria</taxon>
        <taxon>Vicinamibacterales</taxon>
        <taxon>Vicinamibacteraceae</taxon>
        <taxon>Luteitalea</taxon>
    </lineage>
</organism>
<dbReference type="Pfam" id="PF00501">
    <property type="entry name" value="AMP-binding"/>
    <property type="match status" value="1"/>
</dbReference>
<accession>A0A143PHP3</accession>
<evidence type="ECO:0000259" key="4">
    <source>
        <dbReference type="Pfam" id="PF13193"/>
    </source>
</evidence>
<reference evidence="6" key="2">
    <citation type="submission" date="2016-04" db="EMBL/GenBank/DDBJ databases">
        <title>First Complete Genome Sequence of a Subdivision 6 Acidobacterium.</title>
        <authorList>
            <person name="Huang S."/>
            <person name="Vieira S."/>
            <person name="Bunk B."/>
            <person name="Riedel T."/>
            <person name="Sproeer C."/>
            <person name="Overmann J."/>
        </authorList>
    </citation>
    <scope>NUCLEOTIDE SEQUENCE [LARGE SCALE GENOMIC DNA]</scope>
    <source>
        <strain evidence="6">DSM 100886 HEG_-6_39</strain>
    </source>
</reference>
<dbReference type="EC" id="6.2.1.3" evidence="5"/>
<dbReference type="FunFam" id="3.30.300.30:FF:000008">
    <property type="entry name" value="2,3-dihydroxybenzoate-AMP ligase"/>
    <property type="match status" value="1"/>
</dbReference>
<reference evidence="5 6" key="1">
    <citation type="journal article" date="2016" name="Genome Announc.">
        <title>First Complete Genome Sequence of a Subdivision 6 Acidobacterium Strain.</title>
        <authorList>
            <person name="Huang S."/>
            <person name="Vieira S."/>
            <person name="Bunk B."/>
            <person name="Riedel T."/>
            <person name="Sproer C."/>
            <person name="Overmann J."/>
        </authorList>
    </citation>
    <scope>NUCLEOTIDE SEQUENCE [LARGE SCALE GENOMIC DNA]</scope>
    <source>
        <strain evidence="6">DSM 100886 HEG_-6_39</strain>
    </source>
</reference>
<gene>
    <name evidence="5" type="ORF">LuPra_00441</name>
</gene>
<dbReference type="KEGG" id="abac:LuPra_00441"/>
<dbReference type="InterPro" id="IPR050237">
    <property type="entry name" value="ATP-dep_AMP-bd_enzyme"/>
</dbReference>
<comment type="similarity">
    <text evidence="1">Belongs to the ATP-dependent AMP-binding enzyme family.</text>
</comment>
<dbReference type="InterPro" id="IPR042099">
    <property type="entry name" value="ANL_N_sf"/>
</dbReference>
<dbReference type="PROSITE" id="PS00455">
    <property type="entry name" value="AMP_BINDING"/>
    <property type="match status" value="1"/>
</dbReference>
<dbReference type="CDD" id="cd12119">
    <property type="entry name" value="ttLC_FACS_AlkK_like"/>
    <property type="match status" value="1"/>
</dbReference>
<dbReference type="PANTHER" id="PTHR43767:SF11">
    <property type="entry name" value="MEDIUM-CHAIN-FATTY-ACID--COA LIGASE"/>
    <property type="match status" value="1"/>
</dbReference>
<dbReference type="Proteomes" id="UP000076079">
    <property type="component" value="Chromosome"/>
</dbReference>
<dbReference type="SUPFAM" id="SSF56801">
    <property type="entry name" value="Acetyl-CoA synthetase-like"/>
    <property type="match status" value="1"/>
</dbReference>
<evidence type="ECO:0000256" key="1">
    <source>
        <dbReference type="ARBA" id="ARBA00006432"/>
    </source>
</evidence>
<keyword evidence="6" id="KW-1185">Reference proteome</keyword>
<dbReference type="Gene3D" id="3.40.50.12780">
    <property type="entry name" value="N-terminal domain of ligase-like"/>
    <property type="match status" value="1"/>
</dbReference>
<proteinExistence type="inferred from homology"/>
<dbReference type="NCBIfam" id="NF004837">
    <property type="entry name" value="PRK06187.1"/>
    <property type="match status" value="1"/>
</dbReference>
<dbReference type="Gene3D" id="3.30.300.30">
    <property type="match status" value="1"/>
</dbReference>
<evidence type="ECO:0000259" key="3">
    <source>
        <dbReference type="Pfam" id="PF00501"/>
    </source>
</evidence>
<dbReference type="STRING" id="1855912.LuPra_00441"/>
<feature type="domain" description="AMP-dependent synthetase/ligase" evidence="3">
    <location>
        <begin position="49"/>
        <end position="409"/>
    </location>
</feature>
<evidence type="ECO:0000313" key="5">
    <source>
        <dbReference type="EMBL" id="AMY07274.1"/>
    </source>
</evidence>
<dbReference type="PATRIC" id="fig|1813736.3.peg.462"/>
<dbReference type="InterPro" id="IPR000873">
    <property type="entry name" value="AMP-dep_synth/lig_dom"/>
</dbReference>
<evidence type="ECO:0000313" key="6">
    <source>
        <dbReference type="Proteomes" id="UP000076079"/>
    </source>
</evidence>
<evidence type="ECO:0000256" key="2">
    <source>
        <dbReference type="ARBA" id="ARBA00022598"/>
    </source>
</evidence>
<dbReference type="EMBL" id="CP015136">
    <property type="protein sequence ID" value="AMY07274.1"/>
    <property type="molecule type" value="Genomic_DNA"/>
</dbReference>
<keyword evidence="2 5" id="KW-0436">Ligase</keyword>
<dbReference type="Pfam" id="PF13193">
    <property type="entry name" value="AMP-binding_C"/>
    <property type="match status" value="1"/>
</dbReference>
<dbReference type="PANTHER" id="PTHR43767">
    <property type="entry name" value="LONG-CHAIN-FATTY-ACID--COA LIGASE"/>
    <property type="match status" value="1"/>
</dbReference>
<feature type="domain" description="AMP-binding enzyme C-terminal" evidence="4">
    <location>
        <begin position="460"/>
        <end position="534"/>
    </location>
</feature>